<dbReference type="Pfam" id="PF00999">
    <property type="entry name" value="Na_H_Exchanger"/>
    <property type="match status" value="1"/>
</dbReference>
<feature type="transmembrane region" description="Helical" evidence="5">
    <location>
        <begin position="6"/>
        <end position="24"/>
    </location>
</feature>
<keyword evidence="4 5" id="KW-0472">Membrane</keyword>
<keyword evidence="2 5" id="KW-0812">Transmembrane</keyword>
<dbReference type="PANTHER" id="PTHR31102:SF1">
    <property type="entry name" value="CATION_H+ EXCHANGER DOMAIN-CONTAINING PROTEIN"/>
    <property type="match status" value="1"/>
</dbReference>
<comment type="caution">
    <text evidence="7">The sequence shown here is derived from an EMBL/GenBank/DDBJ whole genome shotgun (WGS) entry which is preliminary data.</text>
</comment>
<dbReference type="GO" id="GO:1902600">
    <property type="term" value="P:proton transmembrane transport"/>
    <property type="evidence" value="ECO:0007669"/>
    <property type="project" value="InterPro"/>
</dbReference>
<dbReference type="GO" id="GO:0015297">
    <property type="term" value="F:antiporter activity"/>
    <property type="evidence" value="ECO:0007669"/>
    <property type="project" value="InterPro"/>
</dbReference>
<dbReference type="InterPro" id="IPR038770">
    <property type="entry name" value="Na+/solute_symporter_sf"/>
</dbReference>
<feature type="transmembrane region" description="Helical" evidence="5">
    <location>
        <begin position="226"/>
        <end position="248"/>
    </location>
</feature>
<feature type="transmembrane region" description="Helical" evidence="5">
    <location>
        <begin position="254"/>
        <end position="275"/>
    </location>
</feature>
<feature type="transmembrane region" description="Helical" evidence="5">
    <location>
        <begin position="72"/>
        <end position="96"/>
    </location>
</feature>
<feature type="transmembrane region" description="Helical" evidence="5">
    <location>
        <begin position="108"/>
        <end position="125"/>
    </location>
</feature>
<reference evidence="7" key="2">
    <citation type="submission" date="2021-04" db="EMBL/GenBank/DDBJ databases">
        <authorList>
            <person name="Gilroy R."/>
        </authorList>
    </citation>
    <scope>NUCLEOTIDE SEQUENCE</scope>
    <source>
        <strain evidence="7">Gambia15-2214</strain>
    </source>
</reference>
<dbReference type="InterPro" id="IPR051843">
    <property type="entry name" value="CPA1_transporter"/>
</dbReference>
<gene>
    <name evidence="7" type="ORF">IAA16_08940</name>
</gene>
<evidence type="ECO:0000259" key="6">
    <source>
        <dbReference type="Pfam" id="PF00999"/>
    </source>
</evidence>
<feature type="transmembrane region" description="Helical" evidence="5">
    <location>
        <begin position="193"/>
        <end position="214"/>
    </location>
</feature>
<reference evidence="7" key="1">
    <citation type="journal article" date="2021" name="PeerJ">
        <title>Extensive microbial diversity within the chicken gut microbiome revealed by metagenomics and culture.</title>
        <authorList>
            <person name="Gilroy R."/>
            <person name="Ravi A."/>
            <person name="Getino M."/>
            <person name="Pursley I."/>
            <person name="Horton D.L."/>
            <person name="Alikhan N.F."/>
            <person name="Baker D."/>
            <person name="Gharbi K."/>
            <person name="Hall N."/>
            <person name="Watson M."/>
            <person name="Adriaenssens E.M."/>
            <person name="Foster-Nyarko E."/>
            <person name="Jarju S."/>
            <person name="Secka A."/>
            <person name="Antonio M."/>
            <person name="Oren A."/>
            <person name="Chaudhuri R.R."/>
            <person name="La Ragione R."/>
            <person name="Hildebrand F."/>
            <person name="Pallen M.J."/>
        </authorList>
    </citation>
    <scope>NUCLEOTIDE SEQUENCE</scope>
    <source>
        <strain evidence="7">Gambia15-2214</strain>
    </source>
</reference>
<evidence type="ECO:0000256" key="5">
    <source>
        <dbReference type="SAM" id="Phobius"/>
    </source>
</evidence>
<dbReference type="GO" id="GO:0016020">
    <property type="term" value="C:membrane"/>
    <property type="evidence" value="ECO:0007669"/>
    <property type="project" value="UniProtKB-SubCell"/>
</dbReference>
<name>A0A9E2L4M9_9SPIR</name>
<keyword evidence="3 5" id="KW-1133">Transmembrane helix</keyword>
<proteinExistence type="predicted"/>
<evidence type="ECO:0000256" key="4">
    <source>
        <dbReference type="ARBA" id="ARBA00023136"/>
    </source>
</evidence>
<accession>A0A9E2L4M9</accession>
<dbReference type="AlphaFoldDB" id="A0A9E2L4M9"/>
<organism evidence="7 8">
    <name type="scientific">Candidatus Treponema excrementipullorum</name>
    <dbReference type="NCBI Taxonomy" id="2838768"/>
    <lineage>
        <taxon>Bacteria</taxon>
        <taxon>Pseudomonadati</taxon>
        <taxon>Spirochaetota</taxon>
        <taxon>Spirochaetia</taxon>
        <taxon>Spirochaetales</taxon>
        <taxon>Treponemataceae</taxon>
        <taxon>Treponema</taxon>
    </lineage>
</organism>
<feature type="domain" description="Cation/H+ exchanger transmembrane" evidence="6">
    <location>
        <begin position="37"/>
        <end position="275"/>
    </location>
</feature>
<comment type="subcellular location">
    <subcellularLocation>
        <location evidence="1">Membrane</location>
        <topology evidence="1">Multi-pass membrane protein</topology>
    </subcellularLocation>
</comment>
<protein>
    <submittedName>
        <fullName evidence="7">Cation:proton antiporter</fullName>
    </submittedName>
</protein>
<sequence length="285" mass="30744">MLTSLAYIFLLGLFFATLCQKLKLPRIIGMIATGIPQLIMAGASCDDVFVIVLFSTFVTMVQGGHASLSDFIGIPVSIVLGILLGIVSGFFLASLFETTYHRRHHIRNSTKVIILLSVSFLLLELETRSAPIVSMSGLLAVISMAVLLKTKCIDKVSKRLSEKFGKLWIVAELILFVLVGAAVDIRYTLRAGIPAIILIFIALFFRALGVLLCLLKTPLTLKERLFCVIAYMPKATVQAAIGSVPLSLGLPCGPIILSVAVLGIIITAPLGALGIDTTYKKLLKE</sequence>
<evidence type="ECO:0000256" key="3">
    <source>
        <dbReference type="ARBA" id="ARBA00022989"/>
    </source>
</evidence>
<dbReference type="PANTHER" id="PTHR31102">
    <property type="match status" value="1"/>
</dbReference>
<dbReference type="Proteomes" id="UP000823914">
    <property type="component" value="Unassembled WGS sequence"/>
</dbReference>
<dbReference type="InterPro" id="IPR006153">
    <property type="entry name" value="Cation/H_exchanger_TM"/>
</dbReference>
<evidence type="ECO:0000313" key="8">
    <source>
        <dbReference type="Proteomes" id="UP000823914"/>
    </source>
</evidence>
<feature type="transmembrane region" description="Helical" evidence="5">
    <location>
        <begin position="168"/>
        <end position="187"/>
    </location>
</feature>
<feature type="transmembrane region" description="Helical" evidence="5">
    <location>
        <begin position="131"/>
        <end position="148"/>
    </location>
</feature>
<evidence type="ECO:0000256" key="2">
    <source>
        <dbReference type="ARBA" id="ARBA00022692"/>
    </source>
</evidence>
<dbReference type="EMBL" id="JAHLFV010000207">
    <property type="protein sequence ID" value="MBU3850678.1"/>
    <property type="molecule type" value="Genomic_DNA"/>
</dbReference>
<feature type="transmembrane region" description="Helical" evidence="5">
    <location>
        <begin position="36"/>
        <end position="60"/>
    </location>
</feature>
<dbReference type="Gene3D" id="1.20.1530.20">
    <property type="match status" value="1"/>
</dbReference>
<evidence type="ECO:0000256" key="1">
    <source>
        <dbReference type="ARBA" id="ARBA00004141"/>
    </source>
</evidence>
<evidence type="ECO:0000313" key="7">
    <source>
        <dbReference type="EMBL" id="MBU3850678.1"/>
    </source>
</evidence>